<dbReference type="PROSITE" id="PS51195">
    <property type="entry name" value="Q_MOTIF"/>
    <property type="match status" value="1"/>
</dbReference>
<feature type="domain" description="Helicase ATP-binding" evidence="9">
    <location>
        <begin position="139"/>
        <end position="298"/>
    </location>
</feature>
<keyword evidence="5 7" id="KW-0694">RNA-binding</keyword>
<keyword evidence="12" id="KW-1185">Reference proteome</keyword>
<accession>U6MWC3</accession>
<dbReference type="EC" id="3.6.4.13" evidence="7"/>
<dbReference type="SMART" id="SM00487">
    <property type="entry name" value="DEXDc"/>
    <property type="match status" value="1"/>
</dbReference>
<dbReference type="RefSeq" id="XP_013436994.1">
    <property type="nucleotide sequence ID" value="XM_013581540.1"/>
</dbReference>
<comment type="similarity">
    <text evidence="7">Belongs to the DEAD box helicase family.</text>
</comment>
<dbReference type="PROSITE" id="PS51192">
    <property type="entry name" value="HELICASE_ATP_BIND_1"/>
    <property type="match status" value="1"/>
</dbReference>
<dbReference type="SMART" id="SM01178">
    <property type="entry name" value="DUF4217"/>
    <property type="match status" value="1"/>
</dbReference>
<comment type="catalytic activity">
    <reaction evidence="7">
        <text>ATP + H2O = ADP + phosphate + H(+)</text>
        <dbReference type="Rhea" id="RHEA:13065"/>
        <dbReference type="ChEBI" id="CHEBI:15377"/>
        <dbReference type="ChEBI" id="CHEBI:15378"/>
        <dbReference type="ChEBI" id="CHEBI:30616"/>
        <dbReference type="ChEBI" id="CHEBI:43474"/>
        <dbReference type="ChEBI" id="CHEBI:456216"/>
        <dbReference type="EC" id="3.6.4.13"/>
    </reaction>
</comment>
<organism evidence="11 12">
    <name type="scientific">Eimeria necatrix</name>
    <dbReference type="NCBI Taxonomy" id="51315"/>
    <lineage>
        <taxon>Eukaryota</taxon>
        <taxon>Sar</taxon>
        <taxon>Alveolata</taxon>
        <taxon>Apicomplexa</taxon>
        <taxon>Conoidasida</taxon>
        <taxon>Coccidia</taxon>
        <taxon>Eucoccidiorida</taxon>
        <taxon>Eimeriorina</taxon>
        <taxon>Eimeriidae</taxon>
        <taxon>Eimeria</taxon>
    </lineage>
</organism>
<evidence type="ECO:0000313" key="11">
    <source>
        <dbReference type="EMBL" id="CDJ68527.1"/>
    </source>
</evidence>
<sequence length="327" mass="34899">MKGSKDKARKRLRSEPENAESAAKKKRKEPNPRPQAEDDSAAASSSADEKPQQQQQQQQQAEAAPAAAAADGNSAAAAAESAAAAAGEASSSDSSAPAGPSGAFFSEVLFESLDICEPVKKALKEMKMEKLTEIQAKSIPRLLEGKDVLGAAKTGSGKTLAFLVPALELLYQVKFLPRNGTGVLVISPTRELSLQIFEVAAEVAKFLPQTLGLVIGGANRRSEVDKLNKGINLLVATPGRLLDHLQNTRAYASHGLKDIFNVYNLDLQRVARAFGFSVPPKVDLNLKAKGRTPTDKKKNKCNASGHKFSAANPYGVRDPGDKRQFCH</sequence>
<dbReference type="OrthoDB" id="354301at2759"/>
<feature type="compositionally biased region" description="Low complexity" evidence="8">
    <location>
        <begin position="41"/>
        <end position="75"/>
    </location>
</feature>
<dbReference type="InterPro" id="IPR025313">
    <property type="entry name" value="SPB4-like_CTE"/>
</dbReference>
<dbReference type="InterPro" id="IPR014001">
    <property type="entry name" value="Helicase_ATP-bd"/>
</dbReference>
<dbReference type="GO" id="GO:0003724">
    <property type="term" value="F:RNA helicase activity"/>
    <property type="evidence" value="ECO:0007669"/>
    <property type="project" value="UniProtKB-EC"/>
</dbReference>
<keyword evidence="3 7" id="KW-0347">Helicase</keyword>
<dbReference type="Proteomes" id="UP000030754">
    <property type="component" value="Unassembled WGS sequence"/>
</dbReference>
<evidence type="ECO:0000256" key="6">
    <source>
        <dbReference type="PROSITE-ProRule" id="PRU00552"/>
    </source>
</evidence>
<comment type="domain">
    <text evidence="7">The Q motif is unique to and characteristic of the DEAD box family of RNA helicases and controls ATP binding and hydrolysis.</text>
</comment>
<name>U6MWC3_9EIME</name>
<keyword evidence="4 7" id="KW-0067">ATP-binding</keyword>
<reference evidence="11" key="2">
    <citation type="submission" date="2013-10" db="EMBL/GenBank/DDBJ databases">
        <authorList>
            <person name="Aslett M."/>
        </authorList>
    </citation>
    <scope>NUCLEOTIDE SEQUENCE [LARGE SCALE GENOMIC DNA]</scope>
    <source>
        <strain evidence="11">Houghton</strain>
    </source>
</reference>
<feature type="short sequence motif" description="Q motif" evidence="6">
    <location>
        <begin position="108"/>
        <end position="136"/>
    </location>
</feature>
<evidence type="ECO:0000256" key="4">
    <source>
        <dbReference type="ARBA" id="ARBA00022840"/>
    </source>
</evidence>
<reference evidence="11" key="1">
    <citation type="submission" date="2013-10" db="EMBL/GenBank/DDBJ databases">
        <title>Genomic analysis of the causative agents of coccidiosis in chickens.</title>
        <authorList>
            <person name="Reid A.J."/>
            <person name="Blake D."/>
            <person name="Billington K."/>
            <person name="Browne H."/>
            <person name="Dunn M."/>
            <person name="Hung S."/>
            <person name="Kawahara F."/>
            <person name="Miranda-Saavedra D."/>
            <person name="Mourier T."/>
            <person name="Nagra H."/>
            <person name="Otto T.D."/>
            <person name="Rawlings N."/>
            <person name="Sanchez A."/>
            <person name="Sanders M."/>
            <person name="Subramaniam C."/>
            <person name="Tay Y."/>
            <person name="Dear P."/>
            <person name="Doerig C."/>
            <person name="Gruber A."/>
            <person name="Parkinson J."/>
            <person name="Shirley M."/>
            <person name="Wan K.L."/>
            <person name="Berriman M."/>
            <person name="Tomley F."/>
            <person name="Pain A."/>
        </authorList>
    </citation>
    <scope>NUCLEOTIDE SEQUENCE [LARGE SCALE GENOMIC DNA]</scope>
    <source>
        <strain evidence="11">Houghton</strain>
    </source>
</reference>
<evidence type="ECO:0000256" key="3">
    <source>
        <dbReference type="ARBA" id="ARBA00022806"/>
    </source>
</evidence>
<feature type="domain" description="DEAD-box RNA helicase Q" evidence="10">
    <location>
        <begin position="108"/>
        <end position="136"/>
    </location>
</feature>
<dbReference type="Gene3D" id="3.40.50.300">
    <property type="entry name" value="P-loop containing nucleotide triphosphate hydrolases"/>
    <property type="match status" value="1"/>
</dbReference>
<feature type="region of interest" description="Disordered" evidence="8">
    <location>
        <begin position="288"/>
        <end position="327"/>
    </location>
</feature>
<dbReference type="VEuPathDB" id="ToxoDB:ENH_00054700"/>
<dbReference type="InterPro" id="IPR014014">
    <property type="entry name" value="RNA_helicase_DEAD_Q_motif"/>
</dbReference>
<dbReference type="EMBL" id="HG725560">
    <property type="protein sequence ID" value="CDJ68527.1"/>
    <property type="molecule type" value="Genomic_DNA"/>
</dbReference>
<keyword evidence="2 7" id="KW-0378">Hydrolase</keyword>
<dbReference type="InterPro" id="IPR027417">
    <property type="entry name" value="P-loop_NTPase"/>
</dbReference>
<evidence type="ECO:0000313" key="12">
    <source>
        <dbReference type="Proteomes" id="UP000030754"/>
    </source>
</evidence>
<evidence type="ECO:0000256" key="1">
    <source>
        <dbReference type="ARBA" id="ARBA00022741"/>
    </source>
</evidence>
<dbReference type="GO" id="GO:0005524">
    <property type="term" value="F:ATP binding"/>
    <property type="evidence" value="ECO:0007669"/>
    <property type="project" value="UniProtKB-UniRule"/>
</dbReference>
<evidence type="ECO:0000256" key="2">
    <source>
        <dbReference type="ARBA" id="ARBA00022801"/>
    </source>
</evidence>
<dbReference type="GO" id="GO:0016787">
    <property type="term" value="F:hydrolase activity"/>
    <property type="evidence" value="ECO:0007669"/>
    <property type="project" value="UniProtKB-KW"/>
</dbReference>
<dbReference type="Pfam" id="PF00270">
    <property type="entry name" value="DEAD"/>
    <property type="match status" value="1"/>
</dbReference>
<dbReference type="PANTHER" id="PTHR24031">
    <property type="entry name" value="RNA HELICASE"/>
    <property type="match status" value="1"/>
</dbReference>
<dbReference type="InterPro" id="IPR011545">
    <property type="entry name" value="DEAD/DEAH_box_helicase_dom"/>
</dbReference>
<dbReference type="SUPFAM" id="SSF52540">
    <property type="entry name" value="P-loop containing nucleoside triphosphate hydrolases"/>
    <property type="match status" value="1"/>
</dbReference>
<evidence type="ECO:0000256" key="5">
    <source>
        <dbReference type="ARBA" id="ARBA00022884"/>
    </source>
</evidence>
<evidence type="ECO:0000259" key="10">
    <source>
        <dbReference type="PROSITE" id="PS51195"/>
    </source>
</evidence>
<feature type="region of interest" description="Disordered" evidence="8">
    <location>
        <begin position="1"/>
        <end position="75"/>
    </location>
</feature>
<comment type="function">
    <text evidence="7">RNA helicase.</text>
</comment>
<keyword evidence="1 7" id="KW-0547">Nucleotide-binding</keyword>
<dbReference type="GeneID" id="25475615"/>
<feature type="compositionally biased region" description="Basic and acidic residues" evidence="8">
    <location>
        <begin position="318"/>
        <end position="327"/>
    </location>
</feature>
<proteinExistence type="inferred from homology"/>
<evidence type="ECO:0000256" key="7">
    <source>
        <dbReference type="RuleBase" id="RU365068"/>
    </source>
</evidence>
<evidence type="ECO:0000256" key="8">
    <source>
        <dbReference type="SAM" id="MobiDB-lite"/>
    </source>
</evidence>
<gene>
    <name evidence="11" type="ORF">ENH_00054700</name>
</gene>
<evidence type="ECO:0000259" key="9">
    <source>
        <dbReference type="PROSITE" id="PS51192"/>
    </source>
</evidence>
<dbReference type="GO" id="GO:0003723">
    <property type="term" value="F:RNA binding"/>
    <property type="evidence" value="ECO:0007669"/>
    <property type="project" value="UniProtKB-UniRule"/>
</dbReference>
<dbReference type="AlphaFoldDB" id="U6MWC3"/>
<protein>
    <recommendedName>
        <fullName evidence="7">ATP-dependent RNA helicase</fullName>
        <ecNumber evidence="7">3.6.4.13</ecNumber>
    </recommendedName>
</protein>